<dbReference type="CDD" id="cd07821">
    <property type="entry name" value="PYR_PYL_RCAR_like"/>
    <property type="match status" value="1"/>
</dbReference>
<comment type="caution">
    <text evidence="1">The sequence shown here is derived from an EMBL/GenBank/DDBJ whole genome shotgun (WGS) entry which is preliminary data.</text>
</comment>
<dbReference type="InterPro" id="IPR019587">
    <property type="entry name" value="Polyketide_cyclase/dehydratase"/>
</dbReference>
<dbReference type="Proteomes" id="UP001166291">
    <property type="component" value="Unassembled WGS sequence"/>
</dbReference>
<dbReference type="Pfam" id="PF10604">
    <property type="entry name" value="Polyketide_cyc2"/>
    <property type="match status" value="1"/>
</dbReference>
<keyword evidence="2" id="KW-1185">Reference proteome</keyword>
<dbReference type="RefSeq" id="WP_219044678.1">
    <property type="nucleotide sequence ID" value="NZ_JAHWDQ010000005.1"/>
</dbReference>
<protein>
    <submittedName>
        <fullName evidence="1">SRPBCC family protein</fullName>
    </submittedName>
</protein>
<organism evidence="1 2">
    <name type="scientific">Zhongshania aquimaris</name>
    <dbReference type="NCBI Taxonomy" id="2857107"/>
    <lineage>
        <taxon>Bacteria</taxon>
        <taxon>Pseudomonadati</taxon>
        <taxon>Pseudomonadota</taxon>
        <taxon>Gammaproteobacteria</taxon>
        <taxon>Cellvibrionales</taxon>
        <taxon>Spongiibacteraceae</taxon>
        <taxon>Zhongshania</taxon>
    </lineage>
</organism>
<proteinExistence type="predicted"/>
<gene>
    <name evidence="1" type="ORF">KXJ70_16690</name>
</gene>
<accession>A0ABS6VVX9</accession>
<dbReference type="EMBL" id="JAHWDQ010000005">
    <property type="protein sequence ID" value="MBW2942436.1"/>
    <property type="molecule type" value="Genomic_DNA"/>
</dbReference>
<reference evidence="1" key="1">
    <citation type="submission" date="2021-07" db="EMBL/GenBank/DDBJ databases">
        <title>Zhongshania sp. CAU 1632 isolated from seawater.</title>
        <authorList>
            <person name="Kim W."/>
        </authorList>
    </citation>
    <scope>NUCLEOTIDE SEQUENCE</scope>
    <source>
        <strain evidence="1">CAU 1632</strain>
    </source>
</reference>
<sequence>MQTIDTFHDFSAPRDTLWELLADFGNIQRWWPTGLAVDIDRVELEGQGAGMTRHIFNVGFPTAVSEQLLSIDPRTYTYSLALVNDRPAGITKYKATGTLSLIEGNKCRLSYHSEFEAELGREQEAKDFLNAAYQIMFSGLSQATS</sequence>
<evidence type="ECO:0000313" key="1">
    <source>
        <dbReference type="EMBL" id="MBW2942436.1"/>
    </source>
</evidence>
<evidence type="ECO:0000313" key="2">
    <source>
        <dbReference type="Proteomes" id="UP001166291"/>
    </source>
</evidence>
<name>A0ABS6VVX9_9GAMM</name>